<feature type="region of interest" description="Disordered" evidence="6">
    <location>
        <begin position="177"/>
        <end position="201"/>
    </location>
</feature>
<dbReference type="PANTHER" id="PTHR12802">
    <property type="entry name" value="SWI/SNF COMPLEX-RELATED"/>
    <property type="match status" value="1"/>
</dbReference>
<protein>
    <submittedName>
        <fullName evidence="10">Protein REVEILLE 5</fullName>
    </submittedName>
</protein>
<feature type="domain" description="Myb-like" evidence="7">
    <location>
        <begin position="37"/>
        <end position="87"/>
    </location>
</feature>
<evidence type="ECO:0000313" key="10">
    <source>
        <dbReference type="EMBL" id="KAE8689755.1"/>
    </source>
</evidence>
<dbReference type="PROSITE" id="PS51293">
    <property type="entry name" value="SANT"/>
    <property type="match status" value="1"/>
</dbReference>
<dbReference type="GO" id="GO:0005634">
    <property type="term" value="C:nucleus"/>
    <property type="evidence" value="ECO:0007669"/>
    <property type="project" value="UniProtKB-SubCell"/>
</dbReference>
<evidence type="ECO:0000259" key="8">
    <source>
        <dbReference type="PROSITE" id="PS51293"/>
    </source>
</evidence>
<dbReference type="InterPro" id="IPR017884">
    <property type="entry name" value="SANT_dom"/>
</dbReference>
<dbReference type="SUPFAM" id="SSF46689">
    <property type="entry name" value="Homeodomain-like"/>
    <property type="match status" value="1"/>
</dbReference>
<feature type="compositionally biased region" description="Pro residues" evidence="6">
    <location>
        <begin position="1"/>
        <end position="18"/>
    </location>
</feature>
<dbReference type="InterPro" id="IPR001005">
    <property type="entry name" value="SANT/Myb"/>
</dbReference>
<dbReference type="InterPro" id="IPR009057">
    <property type="entry name" value="Homeodomain-like_sf"/>
</dbReference>
<evidence type="ECO:0000259" key="9">
    <source>
        <dbReference type="PROSITE" id="PS51294"/>
    </source>
</evidence>
<evidence type="ECO:0000256" key="4">
    <source>
        <dbReference type="ARBA" id="ARBA00023163"/>
    </source>
</evidence>
<dbReference type="GO" id="GO:0003677">
    <property type="term" value="F:DNA binding"/>
    <property type="evidence" value="ECO:0007669"/>
    <property type="project" value="UniProtKB-KW"/>
</dbReference>
<sequence length="412" mass="44473">MNSSPNPPQPPPLLPPPQSSTSTTADGSGKKIRKPYTITKSRESWTEEEHDKFLEALQLFDRDWKKIEDFVGSKTVIQIRSHAQKYFLKVQKNGTIAHVPPPRPKRKAAHPYPQKASKNVLLPLQASMGFPSPINAIPPGYGPWDEASTLVNTASSKIMPPQDEFASLRGAEGMNSSLSRISNSDVSGIGSSSRTIPNSDVPNQGKQASMLHGIPDFAEVYSFIGSVFDPDTGGHVQKLKEMDPINFETETVLGGVPGQQIVSGVCIDGRERSLSMGLSPQEDGRNVKTSMLEVSGLPVGSDNRTKISGKHVGLESRNTNFSDDSARSVDYGVAHTSIRKSNHTGPVKWVGNEKSIGGQNGELQTETDDVLIQWQSVGPSRGDGDHGVNTSISGIQERGKGSVELKRSASRT</sequence>
<dbReference type="FunFam" id="1.10.10.60:FF:000023">
    <property type="entry name" value="protein REVEILLE 6 isoform X1"/>
    <property type="match status" value="1"/>
</dbReference>
<dbReference type="EMBL" id="VEPZ02001167">
    <property type="protein sequence ID" value="KAE8689755.1"/>
    <property type="molecule type" value="Genomic_DNA"/>
</dbReference>
<keyword evidence="4" id="KW-0804">Transcription</keyword>
<evidence type="ECO:0000259" key="7">
    <source>
        <dbReference type="PROSITE" id="PS50090"/>
    </source>
</evidence>
<comment type="subcellular location">
    <subcellularLocation>
        <location evidence="1">Nucleus</location>
    </subcellularLocation>
</comment>
<dbReference type="SMART" id="SM00717">
    <property type="entry name" value="SANT"/>
    <property type="match status" value="1"/>
</dbReference>
<keyword evidence="5" id="KW-0539">Nucleus</keyword>
<feature type="region of interest" description="Disordered" evidence="6">
    <location>
        <begin position="1"/>
        <end position="49"/>
    </location>
</feature>
<feature type="compositionally biased region" description="Low complexity" evidence="6">
    <location>
        <begin position="181"/>
        <end position="193"/>
    </location>
</feature>
<gene>
    <name evidence="10" type="ORF">F3Y22_tig00110931pilonHSYRG00045</name>
</gene>
<reference evidence="10" key="1">
    <citation type="submission" date="2019-09" db="EMBL/GenBank/DDBJ databases">
        <title>Draft genome information of white flower Hibiscus syriacus.</title>
        <authorList>
            <person name="Kim Y.-M."/>
        </authorList>
    </citation>
    <scope>NUCLEOTIDE SEQUENCE [LARGE SCALE GENOMIC DNA]</scope>
    <source>
        <strain evidence="10">YM2019G1</strain>
    </source>
</reference>
<feature type="region of interest" description="Disordered" evidence="6">
    <location>
        <begin position="376"/>
        <end position="412"/>
    </location>
</feature>
<evidence type="ECO:0000256" key="1">
    <source>
        <dbReference type="ARBA" id="ARBA00004123"/>
    </source>
</evidence>
<evidence type="ECO:0000256" key="3">
    <source>
        <dbReference type="ARBA" id="ARBA00023125"/>
    </source>
</evidence>
<dbReference type="InterPro" id="IPR017930">
    <property type="entry name" value="Myb_dom"/>
</dbReference>
<name>A0A6A2ZFN6_HIBSY</name>
<keyword evidence="3" id="KW-0238">DNA-binding</keyword>
<organism evidence="10 11">
    <name type="scientific">Hibiscus syriacus</name>
    <name type="common">Rose of Sharon</name>
    <dbReference type="NCBI Taxonomy" id="106335"/>
    <lineage>
        <taxon>Eukaryota</taxon>
        <taxon>Viridiplantae</taxon>
        <taxon>Streptophyta</taxon>
        <taxon>Embryophyta</taxon>
        <taxon>Tracheophyta</taxon>
        <taxon>Spermatophyta</taxon>
        <taxon>Magnoliopsida</taxon>
        <taxon>eudicotyledons</taxon>
        <taxon>Gunneridae</taxon>
        <taxon>Pentapetalae</taxon>
        <taxon>rosids</taxon>
        <taxon>malvids</taxon>
        <taxon>Malvales</taxon>
        <taxon>Malvaceae</taxon>
        <taxon>Malvoideae</taxon>
        <taxon>Hibiscus</taxon>
    </lineage>
</organism>
<keyword evidence="11" id="KW-1185">Reference proteome</keyword>
<proteinExistence type="predicted"/>
<evidence type="ECO:0000256" key="5">
    <source>
        <dbReference type="ARBA" id="ARBA00023242"/>
    </source>
</evidence>
<feature type="compositionally biased region" description="Basic and acidic residues" evidence="6">
    <location>
        <begin position="40"/>
        <end position="49"/>
    </location>
</feature>
<dbReference type="Pfam" id="PF00249">
    <property type="entry name" value="Myb_DNA-binding"/>
    <property type="match status" value="1"/>
</dbReference>
<feature type="domain" description="SANT" evidence="8">
    <location>
        <begin position="40"/>
        <end position="93"/>
    </location>
</feature>
<evidence type="ECO:0000256" key="6">
    <source>
        <dbReference type="SAM" id="MobiDB-lite"/>
    </source>
</evidence>
<dbReference type="Pfam" id="PF24904">
    <property type="entry name" value="RVE6"/>
    <property type="match status" value="1"/>
</dbReference>
<keyword evidence="2" id="KW-0805">Transcription regulation</keyword>
<dbReference type="CDD" id="cd00167">
    <property type="entry name" value="SANT"/>
    <property type="match status" value="1"/>
</dbReference>
<accession>A0A6A2ZFN6</accession>
<evidence type="ECO:0000313" key="11">
    <source>
        <dbReference type="Proteomes" id="UP000436088"/>
    </source>
</evidence>
<dbReference type="PANTHER" id="PTHR12802:SF115">
    <property type="entry name" value="PROTEIN REVEILLE 8"/>
    <property type="match status" value="1"/>
</dbReference>
<dbReference type="PROSITE" id="PS50090">
    <property type="entry name" value="MYB_LIKE"/>
    <property type="match status" value="1"/>
</dbReference>
<dbReference type="PROSITE" id="PS51294">
    <property type="entry name" value="HTH_MYB"/>
    <property type="match status" value="1"/>
</dbReference>
<evidence type="ECO:0000256" key="2">
    <source>
        <dbReference type="ARBA" id="ARBA00023015"/>
    </source>
</evidence>
<feature type="domain" description="HTH myb-type" evidence="9">
    <location>
        <begin position="37"/>
        <end position="91"/>
    </location>
</feature>
<comment type="caution">
    <text evidence="10">The sequence shown here is derived from an EMBL/GenBank/DDBJ whole genome shotgun (WGS) entry which is preliminary data.</text>
</comment>
<dbReference type="NCBIfam" id="TIGR01557">
    <property type="entry name" value="myb_SHAQKYF"/>
    <property type="match status" value="1"/>
</dbReference>
<feature type="compositionally biased region" description="Basic and acidic residues" evidence="6">
    <location>
        <begin position="397"/>
        <end position="412"/>
    </location>
</feature>
<dbReference type="GO" id="GO:0010468">
    <property type="term" value="P:regulation of gene expression"/>
    <property type="evidence" value="ECO:0007669"/>
    <property type="project" value="UniProtKB-ARBA"/>
</dbReference>
<dbReference type="Proteomes" id="UP000436088">
    <property type="component" value="Unassembled WGS sequence"/>
</dbReference>
<dbReference type="Gene3D" id="1.10.10.60">
    <property type="entry name" value="Homeodomain-like"/>
    <property type="match status" value="1"/>
</dbReference>
<dbReference type="AlphaFoldDB" id="A0A6A2ZFN6"/>
<dbReference type="InterPro" id="IPR006447">
    <property type="entry name" value="Myb_dom_plants"/>
</dbReference>